<name>A0A175RAB5_9HYPH</name>
<accession>A0A175RAB5</accession>
<evidence type="ECO:0000256" key="1">
    <source>
        <dbReference type="SAM" id="Coils"/>
    </source>
</evidence>
<dbReference type="EMBL" id="LDPZ01000022">
    <property type="protein sequence ID" value="KTQ95496.1"/>
    <property type="molecule type" value="Genomic_DNA"/>
</dbReference>
<dbReference type="OrthoDB" id="7906780at2"/>
<evidence type="ECO:0000313" key="3">
    <source>
        <dbReference type="Proteomes" id="UP000078272"/>
    </source>
</evidence>
<reference evidence="2 3" key="1">
    <citation type="journal article" date="2016" name="Front. Microbiol.">
        <title>Genomic Resource of Rice Seed Associated Bacteria.</title>
        <authorList>
            <person name="Midha S."/>
            <person name="Bansal K."/>
            <person name="Sharma S."/>
            <person name="Kumar N."/>
            <person name="Patil P.P."/>
            <person name="Chaudhry V."/>
            <person name="Patil P.B."/>
        </authorList>
    </citation>
    <scope>NUCLEOTIDE SEQUENCE [LARGE SCALE GENOMIC DNA]</scope>
    <source>
        <strain evidence="2 3">NS226</strain>
    </source>
</reference>
<dbReference type="AlphaFoldDB" id="A0A175RAB5"/>
<dbReference type="RefSeq" id="WP_058635127.1">
    <property type="nucleotide sequence ID" value="NZ_LDPZ01000022.1"/>
</dbReference>
<evidence type="ECO:0008006" key="4">
    <source>
        <dbReference type="Google" id="ProtNLM"/>
    </source>
</evidence>
<dbReference type="Proteomes" id="UP000078272">
    <property type="component" value="Unassembled WGS sequence"/>
</dbReference>
<evidence type="ECO:0000313" key="2">
    <source>
        <dbReference type="EMBL" id="KTQ95496.1"/>
    </source>
</evidence>
<keyword evidence="1" id="KW-0175">Coiled coil</keyword>
<dbReference type="PATRIC" id="fig|401562.3.peg.1852"/>
<protein>
    <recommendedName>
        <fullName evidence="4">Chemotaxis protein</fullName>
    </recommendedName>
</protein>
<feature type="coiled-coil region" evidence="1">
    <location>
        <begin position="60"/>
        <end position="94"/>
    </location>
</feature>
<organism evidence="2 3">
    <name type="scientific">Aureimonas ureilytica</name>
    <dbReference type="NCBI Taxonomy" id="401562"/>
    <lineage>
        <taxon>Bacteria</taxon>
        <taxon>Pseudomonadati</taxon>
        <taxon>Pseudomonadota</taxon>
        <taxon>Alphaproteobacteria</taxon>
        <taxon>Hyphomicrobiales</taxon>
        <taxon>Aurantimonadaceae</taxon>
        <taxon>Aureimonas</taxon>
    </lineage>
</organism>
<comment type="caution">
    <text evidence="2">The sequence shown here is derived from an EMBL/GenBank/DDBJ whole genome shotgun (WGS) entry which is preliminary data.</text>
</comment>
<sequence length="116" mass="13055">MTSWLIDALLVSALLVTSWRTGTMYRELRRLRSDETALRAVLVDADQSINKAANAVVLLKSEGVRTLQTLEERMAEARELAERLDIILDSYERRRIAPANDADTPSRFASVPVAIR</sequence>
<proteinExistence type="predicted"/>
<gene>
    <name evidence="2" type="ORF">NS226_11645</name>
</gene>